<keyword evidence="5" id="KW-0479">Metal-binding</keyword>
<comment type="cofactor">
    <cofactor evidence="5">
        <name>Ca(2+)</name>
        <dbReference type="ChEBI" id="CHEBI:29108"/>
    </cofactor>
    <text evidence="5">Binds 1 Ca(2+) ion per dimer.</text>
</comment>
<dbReference type="PIRSF" id="PIRSF001227">
    <property type="entry name" value="Pen_acylase"/>
    <property type="match status" value="1"/>
</dbReference>
<keyword evidence="6" id="KW-1133">Transmembrane helix</keyword>
<dbReference type="Pfam" id="PF01804">
    <property type="entry name" value="Penicil_amidase"/>
    <property type="match status" value="1"/>
</dbReference>
<name>A0A6J4P7R6_9ACTN</name>
<feature type="transmembrane region" description="Helical" evidence="6">
    <location>
        <begin position="37"/>
        <end position="60"/>
    </location>
</feature>
<dbReference type="InterPro" id="IPR014395">
    <property type="entry name" value="Pen/GL7ACA/AHL_acylase"/>
</dbReference>
<evidence type="ECO:0000256" key="3">
    <source>
        <dbReference type="ARBA" id="ARBA00023145"/>
    </source>
</evidence>
<dbReference type="EC" id="3.5.1.11" evidence="7"/>
<keyword evidence="5" id="KW-0106">Calcium</keyword>
<dbReference type="PANTHER" id="PTHR34218:SF4">
    <property type="entry name" value="ACYL-HOMOSERINE LACTONE ACYLASE QUIP"/>
    <property type="match status" value="1"/>
</dbReference>
<evidence type="ECO:0000256" key="4">
    <source>
        <dbReference type="PIRSR" id="PIRSR001227-1"/>
    </source>
</evidence>
<evidence type="ECO:0000256" key="2">
    <source>
        <dbReference type="ARBA" id="ARBA00022801"/>
    </source>
</evidence>
<evidence type="ECO:0000256" key="5">
    <source>
        <dbReference type="PIRSR" id="PIRSR001227-2"/>
    </source>
</evidence>
<keyword evidence="3" id="KW-0865">Zymogen</keyword>
<dbReference type="SUPFAM" id="SSF56235">
    <property type="entry name" value="N-terminal nucleophile aminohydrolases (Ntn hydrolases)"/>
    <property type="match status" value="1"/>
</dbReference>
<feature type="binding site" evidence="5">
    <location>
        <position position="393"/>
    </location>
    <ligand>
        <name>Ca(2+)</name>
        <dbReference type="ChEBI" id="CHEBI:29108"/>
    </ligand>
</feature>
<dbReference type="InterPro" id="IPR002692">
    <property type="entry name" value="S45"/>
</dbReference>
<dbReference type="RefSeq" id="WP_295660299.1">
    <property type="nucleotide sequence ID" value="NZ_CADCUP010000171.1"/>
</dbReference>
<dbReference type="AlphaFoldDB" id="A0A6J4P7R6"/>
<organism evidence="7">
    <name type="scientific">uncultured Nocardioides sp</name>
    <dbReference type="NCBI Taxonomy" id="198441"/>
    <lineage>
        <taxon>Bacteria</taxon>
        <taxon>Bacillati</taxon>
        <taxon>Actinomycetota</taxon>
        <taxon>Actinomycetes</taxon>
        <taxon>Propionibacteriales</taxon>
        <taxon>Nocardioidaceae</taxon>
        <taxon>Nocardioides</taxon>
        <taxon>environmental samples</taxon>
    </lineage>
</organism>
<dbReference type="GO" id="GO:0046872">
    <property type="term" value="F:metal ion binding"/>
    <property type="evidence" value="ECO:0007669"/>
    <property type="project" value="UniProtKB-KW"/>
</dbReference>
<evidence type="ECO:0000256" key="1">
    <source>
        <dbReference type="ARBA" id="ARBA00006586"/>
    </source>
</evidence>
<reference evidence="7" key="1">
    <citation type="submission" date="2020-02" db="EMBL/GenBank/DDBJ databases">
        <authorList>
            <person name="Meier V. D."/>
        </authorList>
    </citation>
    <scope>NUCLEOTIDE SEQUENCE</scope>
    <source>
        <strain evidence="7">AVDCRST_MAG06</strain>
    </source>
</reference>
<dbReference type="GO" id="GO:0008953">
    <property type="term" value="F:penicillin amidase activity"/>
    <property type="evidence" value="ECO:0007669"/>
    <property type="project" value="UniProtKB-EC"/>
</dbReference>
<proteinExistence type="inferred from homology"/>
<sequence length="885" mass="96930">MSDHASTPVPTSAPGDDVPATTAWWRALRGWPSAARWGVYVAAGLVLVLLAGLVSGWVFYRKPLPQTSGELDVPGLEGRVEVVRDDMGIPQLYADSDADLMLAQGYVHAQERFYEMDVRRHVTAGRLSELFGEKALDTDKLVRTMGWRRVAEQEVALLEPETREALEQYAQGVNAFLADRDNSDIAVEYTLLGLGGLDYTPEPWSSVDSLAWLKAMAWDLRGNMQEEMDRVVAGLDHDQAEVDQLYPAYDERARRPIVTQGAVVDGIYEQDATRNATRKPQRPAYPRAAVDQVAALSERLARMPALLGKGDGIGSNSWVVDGEHSATGMPLLANDPHLDVSQPGIWMQVGLHCRTIDDDCALDVAGFSFSGVPGVIIGHNADIAWGFTNLGPDVSDLYLEQVREDEWRYDGAWRPLQQRTETIEVRGGDDFTFQVRSTDHGPLLSDVSADHGTLGANVPADPADPESDVGRGNGYGVALQWTALQPGPTADAILDLNRASDWPSFREAASRFEVPAQNLVYADREGHIGYQAPGRVPIRKSGNDGRLPAAGWLPAHDWTGDFVPFTALPSVLDPDEGFVVTANQAVVGSAYPYGLTTDWDLGYRAQRIRDVIEAEGELSVAEMAGLQVDEHNAMAPTLVPYLLEIDLPRGYFRRGQGVLRNWDFHDSADSGAAAYFNVVWSNLLRLTFSDELREQVRPTGGDRWFGVVEGLLSTPADPWWDDVTTDDAVETRDDILEQALVAARDEMTKLQARNPGDWSWGHLHRLDLRGSTLGESGIGPVEWLVNRDGAEIGGGSSVVNATGWDATEGYRVTSAPSMRMVVSLADLDDSRWVNLTGVSGHPASDHYDDQTELFVEGETLPWPFSRDAVEEAGEDTLELVPAPAD</sequence>
<keyword evidence="2 7" id="KW-0378">Hydrolase</keyword>
<dbReference type="CDD" id="cd03747">
    <property type="entry name" value="Ntn_PGA_like"/>
    <property type="match status" value="1"/>
</dbReference>
<dbReference type="InterPro" id="IPR029055">
    <property type="entry name" value="Ntn_hydrolases_N"/>
</dbReference>
<feature type="binding site" evidence="5">
    <location>
        <position position="396"/>
    </location>
    <ligand>
        <name>Ca(2+)</name>
        <dbReference type="ChEBI" id="CHEBI:29108"/>
    </ligand>
</feature>
<keyword evidence="6" id="KW-0472">Membrane</keyword>
<dbReference type="InterPro" id="IPR023343">
    <property type="entry name" value="Penicillin_amidase_dom1"/>
</dbReference>
<evidence type="ECO:0000313" key="7">
    <source>
        <dbReference type="EMBL" id="CAA9406728.1"/>
    </source>
</evidence>
<dbReference type="PANTHER" id="PTHR34218">
    <property type="entry name" value="PEPTIDASE S45 PENICILLIN AMIDASE"/>
    <property type="match status" value="1"/>
</dbReference>
<dbReference type="InterPro" id="IPR043147">
    <property type="entry name" value="Penicillin_amidase_A-knob"/>
</dbReference>
<feature type="binding site" evidence="5">
    <location>
        <position position="227"/>
    </location>
    <ligand>
        <name>Ca(2+)</name>
        <dbReference type="ChEBI" id="CHEBI:29108"/>
    </ligand>
</feature>
<comment type="similarity">
    <text evidence="1">Belongs to the peptidase S45 family.</text>
</comment>
<dbReference type="Gene3D" id="1.10.1400.10">
    <property type="match status" value="1"/>
</dbReference>
<dbReference type="InterPro" id="IPR043146">
    <property type="entry name" value="Penicillin_amidase_N_B-knob"/>
</dbReference>
<keyword evidence="6" id="KW-0812">Transmembrane</keyword>
<dbReference type="EMBL" id="CADCUP010000171">
    <property type="protein sequence ID" value="CAA9406728.1"/>
    <property type="molecule type" value="Genomic_DNA"/>
</dbReference>
<dbReference type="GO" id="GO:0017000">
    <property type="term" value="P:antibiotic biosynthetic process"/>
    <property type="evidence" value="ECO:0007669"/>
    <property type="project" value="InterPro"/>
</dbReference>
<dbReference type="Gene3D" id="1.10.439.10">
    <property type="entry name" value="Penicillin Amidohydrolase, domain 1"/>
    <property type="match status" value="1"/>
</dbReference>
<accession>A0A6J4P7R6</accession>
<gene>
    <name evidence="7" type="ORF">AVDCRST_MAG06-2582</name>
</gene>
<protein>
    <submittedName>
        <fullName evidence="7">Penicillin amidase</fullName>
        <ecNumber evidence="7">3.5.1.11</ecNumber>
    </submittedName>
</protein>
<evidence type="ECO:0000256" key="6">
    <source>
        <dbReference type="SAM" id="Phobius"/>
    </source>
</evidence>
<feature type="active site" description="Nucleophile" evidence="4">
    <location>
        <position position="315"/>
    </location>
</feature>
<dbReference type="Gene3D" id="2.30.120.10">
    <property type="match status" value="1"/>
</dbReference>
<dbReference type="Gene3D" id="3.60.20.10">
    <property type="entry name" value="Glutamine Phosphoribosylpyrophosphate, subunit 1, domain 1"/>
    <property type="match status" value="1"/>
</dbReference>